<evidence type="ECO:0000256" key="3">
    <source>
        <dbReference type="ARBA" id="ARBA00022691"/>
    </source>
</evidence>
<sequence>MTPPDTLPFGAEDAFLTDLSGVAALREAVALGLIDALEDRRDAAALAQRLGVPERGLRLLLLMLEDAGVIAGGGLTEGFAAVWDTRRFVLCAKLEFLHRAALDVGEDLHGLLFDLRGFQARARTFGFFRYDRALDVSDAALAASRPWVDYVTALSLTETPHLLPAIDLGGARRLLEIGGNTGVLSEALLERDPGLTAAVLDLPAVCALGRQRMAGRPAEARLRFVAGDARQEPWPGPADAILFKSVLHDWPEAEMRQFLSRAAARLAPGGRLVICERIPMEDAAPPFPLWMLANLVFAPFYRAPQVYADILSGLGLVPEPPKRVDLDLPFAVLAARKPVEGSSGSF</sequence>
<dbReference type="Gene3D" id="1.10.10.10">
    <property type="entry name" value="Winged helix-like DNA-binding domain superfamily/Winged helix DNA-binding domain"/>
    <property type="match status" value="1"/>
</dbReference>
<feature type="domain" description="O-methyltransferase C-terminal" evidence="4">
    <location>
        <begin position="159"/>
        <end position="285"/>
    </location>
</feature>
<evidence type="ECO:0000313" key="5">
    <source>
        <dbReference type="EMBL" id="MBS0126824.1"/>
    </source>
</evidence>
<dbReference type="InterPro" id="IPR036388">
    <property type="entry name" value="WH-like_DNA-bd_sf"/>
</dbReference>
<dbReference type="InterPro" id="IPR001077">
    <property type="entry name" value="COMT_C"/>
</dbReference>
<dbReference type="PROSITE" id="PS51683">
    <property type="entry name" value="SAM_OMT_II"/>
    <property type="match status" value="1"/>
</dbReference>
<dbReference type="PANTHER" id="PTHR43712:SF2">
    <property type="entry name" value="O-METHYLTRANSFERASE CICE"/>
    <property type="match status" value="1"/>
</dbReference>
<organism evidence="5 6">
    <name type="scientific">Thetidibacter halocola</name>
    <dbReference type="NCBI Taxonomy" id="2827239"/>
    <lineage>
        <taxon>Bacteria</taxon>
        <taxon>Pseudomonadati</taxon>
        <taxon>Pseudomonadota</taxon>
        <taxon>Alphaproteobacteria</taxon>
        <taxon>Rhodobacterales</taxon>
        <taxon>Roseobacteraceae</taxon>
        <taxon>Thetidibacter</taxon>
    </lineage>
</organism>
<reference evidence="5" key="1">
    <citation type="submission" date="2021-04" db="EMBL/GenBank/DDBJ databases">
        <authorList>
            <person name="Yoon J."/>
        </authorList>
    </citation>
    <scope>NUCLEOTIDE SEQUENCE</scope>
    <source>
        <strain evidence="5">KMU-90</strain>
    </source>
</reference>
<keyword evidence="6" id="KW-1185">Reference proteome</keyword>
<accession>A0A8J7WI24</accession>
<dbReference type="EMBL" id="JAGTUU010000013">
    <property type="protein sequence ID" value="MBS0126824.1"/>
    <property type="molecule type" value="Genomic_DNA"/>
</dbReference>
<evidence type="ECO:0000256" key="2">
    <source>
        <dbReference type="ARBA" id="ARBA00022679"/>
    </source>
</evidence>
<dbReference type="InterPro" id="IPR016461">
    <property type="entry name" value="COMT-like"/>
</dbReference>
<keyword evidence="1 5" id="KW-0489">Methyltransferase</keyword>
<comment type="caution">
    <text evidence="5">The sequence shown here is derived from an EMBL/GenBank/DDBJ whole genome shotgun (WGS) entry which is preliminary data.</text>
</comment>
<keyword evidence="2" id="KW-0808">Transferase</keyword>
<evidence type="ECO:0000259" key="4">
    <source>
        <dbReference type="Pfam" id="PF00891"/>
    </source>
</evidence>
<dbReference type="Gene3D" id="3.40.50.150">
    <property type="entry name" value="Vaccinia Virus protein VP39"/>
    <property type="match status" value="1"/>
</dbReference>
<protein>
    <submittedName>
        <fullName evidence="5">Methyltransferase</fullName>
    </submittedName>
</protein>
<dbReference type="SUPFAM" id="SSF53335">
    <property type="entry name" value="S-adenosyl-L-methionine-dependent methyltransferases"/>
    <property type="match status" value="1"/>
</dbReference>
<dbReference type="Proteomes" id="UP000681356">
    <property type="component" value="Unassembled WGS sequence"/>
</dbReference>
<dbReference type="GO" id="GO:0008171">
    <property type="term" value="F:O-methyltransferase activity"/>
    <property type="evidence" value="ECO:0007669"/>
    <property type="project" value="InterPro"/>
</dbReference>
<dbReference type="CDD" id="cd02440">
    <property type="entry name" value="AdoMet_MTases"/>
    <property type="match status" value="1"/>
</dbReference>
<dbReference type="RefSeq" id="WP_212538784.1">
    <property type="nucleotide sequence ID" value="NZ_JAGTUU010000013.1"/>
</dbReference>
<keyword evidence="3" id="KW-0949">S-adenosyl-L-methionine</keyword>
<gene>
    <name evidence="5" type="ORF">KB874_22340</name>
</gene>
<dbReference type="GO" id="GO:0032259">
    <property type="term" value="P:methylation"/>
    <property type="evidence" value="ECO:0007669"/>
    <property type="project" value="UniProtKB-KW"/>
</dbReference>
<dbReference type="InterPro" id="IPR029063">
    <property type="entry name" value="SAM-dependent_MTases_sf"/>
</dbReference>
<name>A0A8J7WI24_9RHOB</name>
<dbReference type="PANTHER" id="PTHR43712">
    <property type="entry name" value="PUTATIVE (AFU_ORTHOLOGUE AFUA_4G14580)-RELATED"/>
    <property type="match status" value="1"/>
</dbReference>
<evidence type="ECO:0000313" key="6">
    <source>
        <dbReference type="Proteomes" id="UP000681356"/>
    </source>
</evidence>
<proteinExistence type="predicted"/>
<evidence type="ECO:0000256" key="1">
    <source>
        <dbReference type="ARBA" id="ARBA00022603"/>
    </source>
</evidence>
<dbReference type="AlphaFoldDB" id="A0A8J7WI24"/>
<dbReference type="Pfam" id="PF00891">
    <property type="entry name" value="Methyltransf_2"/>
    <property type="match status" value="1"/>
</dbReference>